<organism evidence="3">
    <name type="scientific">Diabrotica virgifera virgifera</name>
    <name type="common">western corn rootworm</name>
    <dbReference type="NCBI Taxonomy" id="50390"/>
    <lineage>
        <taxon>Eukaryota</taxon>
        <taxon>Metazoa</taxon>
        <taxon>Ecdysozoa</taxon>
        <taxon>Arthropoda</taxon>
        <taxon>Hexapoda</taxon>
        <taxon>Insecta</taxon>
        <taxon>Pterygota</taxon>
        <taxon>Neoptera</taxon>
        <taxon>Endopterygota</taxon>
        <taxon>Coleoptera</taxon>
        <taxon>Polyphaga</taxon>
        <taxon>Cucujiformia</taxon>
        <taxon>Chrysomeloidea</taxon>
        <taxon>Chrysomelidae</taxon>
        <taxon>Galerucinae</taxon>
        <taxon>Diabroticina</taxon>
        <taxon>Diabroticites</taxon>
        <taxon>Diabrotica</taxon>
    </lineage>
</organism>
<reference evidence="3" key="1">
    <citation type="submission" date="2025-08" db="UniProtKB">
        <authorList>
            <consortium name="RefSeq"/>
        </authorList>
    </citation>
    <scope>IDENTIFICATION</scope>
    <source>
        <tissue evidence="3">Whole insect</tissue>
    </source>
</reference>
<feature type="compositionally biased region" description="Basic and acidic residues" evidence="2">
    <location>
        <begin position="26"/>
        <end position="44"/>
    </location>
</feature>
<feature type="region of interest" description="Disordered" evidence="2">
    <location>
        <begin position="20"/>
        <end position="44"/>
    </location>
</feature>
<proteinExistence type="predicted"/>
<keyword evidence="1" id="KW-0175">Coiled coil</keyword>
<dbReference type="RefSeq" id="XP_028153434.1">
    <property type="nucleotide sequence ID" value="XM_028297633.1"/>
</dbReference>
<evidence type="ECO:0000256" key="1">
    <source>
        <dbReference type="SAM" id="Coils"/>
    </source>
</evidence>
<name>A0A6P7GV98_DIAVI</name>
<evidence type="ECO:0000256" key="2">
    <source>
        <dbReference type="SAM" id="MobiDB-lite"/>
    </source>
</evidence>
<evidence type="ECO:0000313" key="3">
    <source>
        <dbReference type="RefSeq" id="XP_028153434.1"/>
    </source>
</evidence>
<dbReference type="AlphaFoldDB" id="A0A6P7GV98"/>
<feature type="coiled-coil region" evidence="1">
    <location>
        <begin position="81"/>
        <end position="108"/>
    </location>
</feature>
<accession>A0A6P7GV98</accession>
<protein>
    <submittedName>
        <fullName evidence="3">Uncharacterized protein LOC114346888 isoform X1</fullName>
    </submittedName>
</protein>
<sequence length="185" mass="22526">MNKYASFFFILHRTTVGTKMSRRKRMSEEERLQRKRECEKRRRQKIKNDPVRLAAHKEMKHERYERNKANGTIKLISQISLREKRSRRKNWRENSKRYQAKKKLLEKIMNETPKSAMDLTYRTSTPLQFLRDFNESETTTNSVEVSRQKLQGRKVLRRDRAKCYRDIQKLKSKNKNLRTALSRYV</sequence>
<dbReference type="InParanoid" id="A0A6P7GV98"/>
<gene>
    <name evidence="3" type="primary">LOC114346888</name>
</gene>